<dbReference type="RefSeq" id="WP_408083027.1">
    <property type="nucleotide sequence ID" value="NZ_JBELPZ010000001.1"/>
</dbReference>
<reference evidence="4 5" key="1">
    <citation type="submission" date="2024-06" db="EMBL/GenBank/DDBJ databases">
        <authorList>
            <person name="Kaempfer P."/>
            <person name="Viver T."/>
        </authorList>
    </citation>
    <scope>NUCLEOTIDE SEQUENCE [LARGE SCALE GENOMIC DNA]</scope>
    <source>
        <strain evidence="4 5">ST-119</strain>
    </source>
</reference>
<organism evidence="4 5">
    <name type="scientific">Flavobacterium rhizosphaerae</name>
    <dbReference type="NCBI Taxonomy" id="3163298"/>
    <lineage>
        <taxon>Bacteria</taxon>
        <taxon>Pseudomonadati</taxon>
        <taxon>Bacteroidota</taxon>
        <taxon>Flavobacteriia</taxon>
        <taxon>Flavobacteriales</taxon>
        <taxon>Flavobacteriaceae</taxon>
        <taxon>Flavobacterium</taxon>
    </lineage>
</organism>
<name>A0ABW8YR83_9FLAO</name>
<dbReference type="EMBL" id="JBELPZ010000001">
    <property type="protein sequence ID" value="MFL9842803.1"/>
    <property type="molecule type" value="Genomic_DNA"/>
</dbReference>
<comment type="caution">
    <text evidence="4">The sequence shown here is derived from an EMBL/GenBank/DDBJ whole genome shotgun (WGS) entry which is preliminary data.</text>
</comment>
<feature type="domain" description="Secretion system C-terminal sorting" evidence="3">
    <location>
        <begin position="368"/>
        <end position="439"/>
    </location>
</feature>
<sequence>MKRIVLSAIIAFSALTTKAQCDAVETINEDFSDFTITTTDAFPQNCWSTIATGFPTGVLIYTAQDGDPANQYANFYAAMGANVAGYLVTPPVSTIDGNHHLTFSSWKLGQEGSIPAGTVTVQVGTMVNPADAATFTAYGDVVTLTSEEGATTFEPVNTDIILPSDAVGTHIAFKIISDTNHNAIAIDNIVWEELPTVCEAMETLDENFDSFESDDLPQNCWSGFSEGPFINFDNADESTDRYLSFYSFTFVDTPAYFVTPELSTINGNYSLTFDAGLQAASAPGIATIQPGTLTNPANAATFTPVGDAVTVSTSTVTSYSVPFPQSTNAYVAFKISASGQHVAAILDNVKWQTTAGSNDVNKALSFSIYPNPSDDKNITVSYNSGQNATVNIYSITGARVFTAQMQSNMQAINLSSLNAGIYIVTLTTGNATATQKLIVK</sequence>
<gene>
    <name evidence="4" type="ORF">ABS766_00075</name>
</gene>
<evidence type="ECO:0000313" key="5">
    <source>
        <dbReference type="Proteomes" id="UP001629156"/>
    </source>
</evidence>
<accession>A0ABW8YR83</accession>
<dbReference type="Pfam" id="PF18962">
    <property type="entry name" value="Por_Secre_tail"/>
    <property type="match status" value="1"/>
</dbReference>
<evidence type="ECO:0000256" key="2">
    <source>
        <dbReference type="SAM" id="SignalP"/>
    </source>
</evidence>
<evidence type="ECO:0000256" key="1">
    <source>
        <dbReference type="ARBA" id="ARBA00022729"/>
    </source>
</evidence>
<evidence type="ECO:0000259" key="3">
    <source>
        <dbReference type="Pfam" id="PF18962"/>
    </source>
</evidence>
<dbReference type="Proteomes" id="UP001629156">
    <property type="component" value="Unassembled WGS sequence"/>
</dbReference>
<feature type="chain" id="PRO_5045184541" evidence="2">
    <location>
        <begin position="20"/>
        <end position="440"/>
    </location>
</feature>
<evidence type="ECO:0000313" key="4">
    <source>
        <dbReference type="EMBL" id="MFL9842803.1"/>
    </source>
</evidence>
<protein>
    <submittedName>
        <fullName evidence="4">T9SS type A sorting domain-containing protein</fullName>
    </submittedName>
</protein>
<feature type="signal peptide" evidence="2">
    <location>
        <begin position="1"/>
        <end position="19"/>
    </location>
</feature>
<proteinExistence type="predicted"/>
<dbReference type="NCBIfam" id="TIGR04183">
    <property type="entry name" value="Por_Secre_tail"/>
    <property type="match status" value="1"/>
</dbReference>
<keyword evidence="1 2" id="KW-0732">Signal</keyword>
<keyword evidence="5" id="KW-1185">Reference proteome</keyword>
<dbReference type="InterPro" id="IPR026444">
    <property type="entry name" value="Secre_tail"/>
</dbReference>